<keyword evidence="3" id="KW-0012">Acyltransferase</keyword>
<dbReference type="AlphaFoldDB" id="A0A803KU67"/>
<dbReference type="Gene3D" id="3.30.559.10">
    <property type="entry name" value="Chloramphenicol acetyltransferase-like domain"/>
    <property type="match status" value="1"/>
</dbReference>
<accession>A0A803KU67</accession>
<keyword evidence="5" id="KW-1185">Reference proteome</keyword>
<dbReference type="PANTHER" id="PTHR31623">
    <property type="entry name" value="F21J9.9"/>
    <property type="match status" value="1"/>
</dbReference>
<dbReference type="PANTHER" id="PTHR31623:SF110">
    <property type="entry name" value="VINORINE SYNTHASE-LIKE"/>
    <property type="match status" value="1"/>
</dbReference>
<dbReference type="Proteomes" id="UP000596660">
    <property type="component" value="Unplaced"/>
</dbReference>
<comment type="similarity">
    <text evidence="1">Belongs to the plant acyltransferase family.</text>
</comment>
<dbReference type="GO" id="GO:0016746">
    <property type="term" value="F:acyltransferase activity"/>
    <property type="evidence" value="ECO:0007669"/>
    <property type="project" value="UniProtKB-KW"/>
</dbReference>
<evidence type="ECO:0000256" key="3">
    <source>
        <dbReference type="ARBA" id="ARBA00023315"/>
    </source>
</evidence>
<evidence type="ECO:0000313" key="4">
    <source>
        <dbReference type="EnsemblPlants" id="AUR62002575-RA:cds"/>
    </source>
</evidence>
<evidence type="ECO:0000313" key="5">
    <source>
        <dbReference type="Proteomes" id="UP000596660"/>
    </source>
</evidence>
<dbReference type="InterPro" id="IPR023213">
    <property type="entry name" value="CAT-like_dom_sf"/>
</dbReference>
<dbReference type="EnsemblPlants" id="AUR62002575-RA">
    <property type="protein sequence ID" value="AUR62002575-RA:cds"/>
    <property type="gene ID" value="AUR62002575"/>
</dbReference>
<dbReference type="Pfam" id="PF02458">
    <property type="entry name" value="Transferase"/>
    <property type="match status" value="1"/>
</dbReference>
<evidence type="ECO:0000256" key="2">
    <source>
        <dbReference type="ARBA" id="ARBA00022679"/>
    </source>
</evidence>
<dbReference type="Gramene" id="AUR62002575-RA">
    <property type="protein sequence ID" value="AUR62002575-RA:cds"/>
    <property type="gene ID" value="AUR62002575"/>
</dbReference>
<name>A0A803KU67_CHEQI</name>
<evidence type="ECO:0000256" key="1">
    <source>
        <dbReference type="ARBA" id="ARBA00009861"/>
    </source>
</evidence>
<reference evidence="4" key="1">
    <citation type="journal article" date="2017" name="Nature">
        <title>The genome of Chenopodium quinoa.</title>
        <authorList>
            <person name="Jarvis D.E."/>
            <person name="Ho Y.S."/>
            <person name="Lightfoot D.J."/>
            <person name="Schmoeckel S.M."/>
            <person name="Li B."/>
            <person name="Borm T.J.A."/>
            <person name="Ohyanagi H."/>
            <person name="Mineta K."/>
            <person name="Michell C.T."/>
            <person name="Saber N."/>
            <person name="Kharbatia N.M."/>
            <person name="Rupper R.R."/>
            <person name="Sharp A.R."/>
            <person name="Dally N."/>
            <person name="Boughton B.A."/>
            <person name="Woo Y.H."/>
            <person name="Gao G."/>
            <person name="Schijlen E.G.W.M."/>
            <person name="Guo X."/>
            <person name="Momin A.A."/>
            <person name="Negrao S."/>
            <person name="Al-Babili S."/>
            <person name="Gehring C."/>
            <person name="Roessner U."/>
            <person name="Jung C."/>
            <person name="Murphy K."/>
            <person name="Arold S.T."/>
            <person name="Gojobori T."/>
            <person name="van der Linden C.G."/>
            <person name="van Loo E.N."/>
            <person name="Jellen E.N."/>
            <person name="Maughan P.J."/>
            <person name="Tester M."/>
        </authorList>
    </citation>
    <scope>NUCLEOTIDE SEQUENCE [LARGE SCALE GENOMIC DNA]</scope>
    <source>
        <strain evidence="4">cv. PI 614886</strain>
    </source>
</reference>
<proteinExistence type="inferred from homology"/>
<sequence length="101" mass="11759">MQRRERKAELRGEIENEEGNFWVTSWCKIRLNEADFGFGKPAWIGPTDGKEPPPGFMNFFTLTDYCHSINGDGIESWLMLEEKEMQTFESNPDFLAFAYPN</sequence>
<protein>
    <submittedName>
        <fullName evidence="4">Uncharacterized protein</fullName>
    </submittedName>
</protein>
<dbReference type="OMA" id="GTEVWIV"/>
<reference evidence="4" key="2">
    <citation type="submission" date="2021-03" db="UniProtKB">
        <authorList>
            <consortium name="EnsemblPlants"/>
        </authorList>
    </citation>
    <scope>IDENTIFICATION</scope>
</reference>
<keyword evidence="2" id="KW-0808">Transferase</keyword>
<organism evidence="4 5">
    <name type="scientific">Chenopodium quinoa</name>
    <name type="common">Quinoa</name>
    <dbReference type="NCBI Taxonomy" id="63459"/>
    <lineage>
        <taxon>Eukaryota</taxon>
        <taxon>Viridiplantae</taxon>
        <taxon>Streptophyta</taxon>
        <taxon>Embryophyta</taxon>
        <taxon>Tracheophyta</taxon>
        <taxon>Spermatophyta</taxon>
        <taxon>Magnoliopsida</taxon>
        <taxon>eudicotyledons</taxon>
        <taxon>Gunneridae</taxon>
        <taxon>Pentapetalae</taxon>
        <taxon>Caryophyllales</taxon>
        <taxon>Chenopodiaceae</taxon>
        <taxon>Chenopodioideae</taxon>
        <taxon>Atripliceae</taxon>
        <taxon>Chenopodium</taxon>
    </lineage>
</organism>